<evidence type="ECO:0008006" key="6">
    <source>
        <dbReference type="Google" id="ProtNLM"/>
    </source>
</evidence>
<evidence type="ECO:0000256" key="1">
    <source>
        <dbReference type="ARBA" id="ARBA00004613"/>
    </source>
</evidence>
<dbReference type="Pfam" id="PF00353">
    <property type="entry name" value="HemolysinCabind"/>
    <property type="match status" value="6"/>
</dbReference>
<evidence type="ECO:0000313" key="5">
    <source>
        <dbReference type="Proteomes" id="UP001593940"/>
    </source>
</evidence>
<sequence length="873" mass="90531">MVAPVFVGSKFVIDEGSASTSLVKMAALPDGGFIAVWKDEGGMHSQTFEADGTGRTVEISIPLSTDANGERFDVTVLSDGGYVVTWERFIPRAGAVVEGAMFNPDGSLRKSTFQISKIPFNYFCTPDVVAVDNGGFMILYESRGISGDTFNVLGQTFSNAGELVKDEFLVNLETAGSQSNPVATTLKNGTVATAYRSENDIRIRLLQVDGNPVPDTPEISVNARPSGLRPLAITALDDGRFVVVWATINVDSSGSAIVAQIFEADGATSGSKITVNTTTANDQVNPRVSALPGGGFAVVFEDYSRTSSDPNVRVATFDAAGSRHSDDLLVHTSTSGSQLSPEIITLSDGKIAVSCKETDGSFVSQVLRQDMLVNGTDGADTLKGSTGNDTLNGGGDFDRLFGGAGADVLNGGEGFDVADYSNAKAAVGIDLTEPSNNYGEAKGDAYDGIESWIGSDFNDTITANDEAQELWGGKGDDIIRSGYSTTYLDGGAGNDTLDGGTGGDVLIGGDGFAIVSYKGSNGPVLIDLSIGAANGGDATGDVFFSKDVPTITVEGIIGSSHRDKLVGLAALDSYLDGGAGADTLQGGSGNDTFVVDSSDDQVSDSGGTDTLIIQADVFGVVDRLEDGIENLIATETANNAPLFGNDLANIITGNSHANVIIGYGGADTLRGGDGNDTYHVHDASDIVEEASGTGTDTVYAYTSYSLQSDSRVEVLVAAVDGDETINLTGNSYANVLKGNGRANRLNSGSGNDRLIGGGGNDTLERGTGSNTAVFSGSRAESTITRNTDGTVTVKGPDGTDLLKNVRWLEFSDGTDFVNAAPAGLSLSNTVRWRTRPSGLWWARCQPPTRTGTRSATAWPQAPVPPSASARSTE</sequence>
<feature type="compositionally biased region" description="Polar residues" evidence="3">
    <location>
        <begin position="847"/>
        <end position="857"/>
    </location>
</feature>
<evidence type="ECO:0000313" key="4">
    <source>
        <dbReference type="EMBL" id="MFC1460086.1"/>
    </source>
</evidence>
<feature type="region of interest" description="Disordered" evidence="3">
    <location>
        <begin position="845"/>
        <end position="873"/>
    </location>
</feature>
<reference evidence="4 5" key="1">
    <citation type="submission" date="2024-09" db="EMBL/GenBank/DDBJ databases">
        <title>Nodulacao em especies de Leguminosae Basais da Amazonia e Caracterizacao dos Rizobios e Bacterias Associadas aos Nodulos.</title>
        <authorList>
            <person name="Jambeiro I.C.A."/>
            <person name="Lopes I.S."/>
            <person name="Aguiar E.R.G.R."/>
            <person name="Santos A.F.J."/>
            <person name="Dos Santos J.M.F."/>
            <person name="Gross E."/>
        </authorList>
    </citation>
    <scope>NUCLEOTIDE SEQUENCE [LARGE SCALE GENOMIC DNA]</scope>
    <source>
        <strain evidence="4 5">BRUESC1165</strain>
    </source>
</reference>
<proteinExistence type="predicted"/>
<name>A0ABV6YFS0_9HYPH</name>
<feature type="compositionally biased region" description="Polar residues" evidence="3">
    <location>
        <begin position="767"/>
        <end position="778"/>
    </location>
</feature>
<dbReference type="PROSITE" id="PS00330">
    <property type="entry name" value="HEMOLYSIN_CALCIUM"/>
    <property type="match status" value="2"/>
</dbReference>
<accession>A0ABV6YFS0</accession>
<protein>
    <recommendedName>
        <fullName evidence="6">Calcium-binding protein</fullName>
    </recommendedName>
</protein>
<dbReference type="InterPro" id="IPR018511">
    <property type="entry name" value="Hemolysin-typ_Ca-bd_CS"/>
</dbReference>
<dbReference type="InterPro" id="IPR050557">
    <property type="entry name" value="RTX_toxin/Mannuronan_C5-epim"/>
</dbReference>
<gene>
    <name evidence="4" type="ORF">ACETIH_25955</name>
</gene>
<dbReference type="InterPro" id="IPR001343">
    <property type="entry name" value="Hemolysn_Ca-bd"/>
</dbReference>
<feature type="region of interest" description="Disordered" evidence="3">
    <location>
        <begin position="747"/>
        <end position="778"/>
    </location>
</feature>
<dbReference type="RefSeq" id="WP_203271278.1">
    <property type="nucleotide sequence ID" value="NZ_JAFBID010000010.1"/>
</dbReference>
<dbReference type="InterPro" id="IPR011049">
    <property type="entry name" value="Serralysin-like_metalloprot_C"/>
</dbReference>
<dbReference type="SUPFAM" id="SSF51120">
    <property type="entry name" value="beta-Roll"/>
    <property type="match status" value="4"/>
</dbReference>
<keyword evidence="5" id="KW-1185">Reference proteome</keyword>
<dbReference type="PRINTS" id="PR00313">
    <property type="entry name" value="CABNDNGRPT"/>
</dbReference>
<organism evidence="4 5">
    <name type="scientific">Microvirga arabica</name>
    <dbReference type="NCBI Taxonomy" id="1128671"/>
    <lineage>
        <taxon>Bacteria</taxon>
        <taxon>Pseudomonadati</taxon>
        <taxon>Pseudomonadota</taxon>
        <taxon>Alphaproteobacteria</taxon>
        <taxon>Hyphomicrobiales</taxon>
        <taxon>Methylobacteriaceae</taxon>
        <taxon>Microvirga</taxon>
    </lineage>
</organism>
<evidence type="ECO:0000256" key="3">
    <source>
        <dbReference type="SAM" id="MobiDB-lite"/>
    </source>
</evidence>
<comment type="subcellular location">
    <subcellularLocation>
        <location evidence="1">Secreted</location>
    </subcellularLocation>
</comment>
<comment type="caution">
    <text evidence="4">The sequence shown here is derived from an EMBL/GenBank/DDBJ whole genome shotgun (WGS) entry which is preliminary data.</text>
</comment>
<dbReference type="Gene3D" id="2.150.10.10">
    <property type="entry name" value="Serralysin-like metalloprotease, C-terminal"/>
    <property type="match status" value="4"/>
</dbReference>
<dbReference type="PANTHER" id="PTHR38340">
    <property type="entry name" value="S-LAYER PROTEIN"/>
    <property type="match status" value="1"/>
</dbReference>
<dbReference type="EMBL" id="JBHOMY010000120">
    <property type="protein sequence ID" value="MFC1460086.1"/>
    <property type="molecule type" value="Genomic_DNA"/>
</dbReference>
<dbReference type="Proteomes" id="UP001593940">
    <property type="component" value="Unassembled WGS sequence"/>
</dbReference>
<keyword evidence="2" id="KW-0964">Secreted</keyword>
<evidence type="ECO:0000256" key="2">
    <source>
        <dbReference type="ARBA" id="ARBA00022525"/>
    </source>
</evidence>
<dbReference type="PANTHER" id="PTHR38340:SF1">
    <property type="entry name" value="S-LAYER PROTEIN"/>
    <property type="match status" value="1"/>
</dbReference>